<evidence type="ECO:0000256" key="1">
    <source>
        <dbReference type="ARBA" id="ARBA00010688"/>
    </source>
</evidence>
<evidence type="ECO:0000259" key="8">
    <source>
        <dbReference type="Pfam" id="PF00294"/>
    </source>
</evidence>
<dbReference type="RefSeq" id="WP_051510199.1">
    <property type="nucleotide sequence ID" value="NZ_AWSA01000008.1"/>
</dbReference>
<keyword evidence="10" id="KW-1185">Reference proteome</keyword>
<comment type="similarity">
    <text evidence="1">Belongs to the carbohydrate kinase PfkB family.</text>
</comment>
<dbReference type="InterPro" id="IPR017583">
    <property type="entry name" value="Tagatose/fructose_Pkinase"/>
</dbReference>
<gene>
    <name evidence="9" type="ORF">N865_04405</name>
</gene>
<evidence type="ECO:0000256" key="2">
    <source>
        <dbReference type="ARBA" id="ARBA00022679"/>
    </source>
</evidence>
<dbReference type="GO" id="GO:0005975">
    <property type="term" value="P:carbohydrate metabolic process"/>
    <property type="evidence" value="ECO:0007669"/>
    <property type="project" value="InterPro"/>
</dbReference>
<dbReference type="AlphaFoldDB" id="W9G9F2"/>
<dbReference type="Pfam" id="PF00294">
    <property type="entry name" value="PfkB"/>
    <property type="match status" value="1"/>
</dbReference>
<dbReference type="STRING" id="1386089.N865_04405"/>
<dbReference type="Proteomes" id="UP000019489">
    <property type="component" value="Unassembled WGS sequence"/>
</dbReference>
<name>W9G9F2_9MICO</name>
<evidence type="ECO:0000256" key="5">
    <source>
        <dbReference type="ARBA" id="ARBA00022840"/>
    </source>
</evidence>
<feature type="region of interest" description="Disordered" evidence="7">
    <location>
        <begin position="176"/>
        <end position="213"/>
    </location>
</feature>
<evidence type="ECO:0000256" key="6">
    <source>
        <dbReference type="PIRNR" id="PIRNR000535"/>
    </source>
</evidence>
<dbReference type="InterPro" id="IPR029056">
    <property type="entry name" value="Ribokinase-like"/>
</dbReference>
<dbReference type="EMBL" id="AWSA01000008">
    <property type="protein sequence ID" value="EWT02675.1"/>
    <property type="molecule type" value="Genomic_DNA"/>
</dbReference>
<evidence type="ECO:0000256" key="3">
    <source>
        <dbReference type="ARBA" id="ARBA00022741"/>
    </source>
</evidence>
<dbReference type="InterPro" id="IPR011611">
    <property type="entry name" value="PfkB_dom"/>
</dbReference>
<dbReference type="GO" id="GO:0016301">
    <property type="term" value="F:kinase activity"/>
    <property type="evidence" value="ECO:0007669"/>
    <property type="project" value="UniProtKB-KW"/>
</dbReference>
<keyword evidence="3" id="KW-0547">Nucleotide-binding</keyword>
<feature type="compositionally biased region" description="Low complexity" evidence="7">
    <location>
        <begin position="194"/>
        <end position="213"/>
    </location>
</feature>
<evidence type="ECO:0000313" key="10">
    <source>
        <dbReference type="Proteomes" id="UP000019489"/>
    </source>
</evidence>
<proteinExistence type="inferred from homology"/>
<dbReference type="OrthoDB" id="9801219at2"/>
<dbReference type="GO" id="GO:0005524">
    <property type="term" value="F:ATP binding"/>
    <property type="evidence" value="ECO:0007669"/>
    <property type="project" value="UniProtKB-KW"/>
</dbReference>
<keyword evidence="4 9" id="KW-0418">Kinase</keyword>
<comment type="caution">
    <text evidence="9">The sequence shown here is derived from an EMBL/GenBank/DDBJ whole genome shotgun (WGS) entry which is preliminary data.</text>
</comment>
<sequence>MIITLTPNPAIDITYAVPTVMLGESHRVEEVHERAGGKGVNVASVLTGQGRCAVAVAQVGSDELADFATDLSDRGLSHRLVESPCRTRRSVAVVDDRGQATLFNEAGEAPPDSVWARVSEAVAALAPQASVLTISGSLPAGASDDLVETLTREAIRAGLHVVLDVGGRPLARALGARPTLVKPNRSEAAATQLGRPGPASSGPASSGPVSSRSVSPTARDLAFALADHGAQAVVVTDGENGIQLLHDGVELRAWLREPLKGNATGAGDALTASLAADIETLGGLPHGRDAWAEVLRRAVAWSAAAVLQPIAGAVDPRDVERLLSSFEIEESLV</sequence>
<evidence type="ECO:0000256" key="4">
    <source>
        <dbReference type="ARBA" id="ARBA00022777"/>
    </source>
</evidence>
<organism evidence="9 10">
    <name type="scientific">Intrasporangium oryzae NRRL B-24470</name>
    <dbReference type="NCBI Taxonomy" id="1386089"/>
    <lineage>
        <taxon>Bacteria</taxon>
        <taxon>Bacillati</taxon>
        <taxon>Actinomycetota</taxon>
        <taxon>Actinomycetes</taxon>
        <taxon>Micrococcales</taxon>
        <taxon>Intrasporangiaceae</taxon>
        <taxon>Intrasporangium</taxon>
    </lineage>
</organism>
<evidence type="ECO:0000313" key="9">
    <source>
        <dbReference type="EMBL" id="EWT02675.1"/>
    </source>
</evidence>
<feature type="domain" description="Carbohydrate kinase PfkB" evidence="8">
    <location>
        <begin position="12"/>
        <end position="311"/>
    </location>
</feature>
<dbReference type="PIRSF" id="PIRSF000535">
    <property type="entry name" value="1PFK/6PFK/LacC"/>
    <property type="match status" value="1"/>
</dbReference>
<keyword evidence="2 6" id="KW-0808">Transferase</keyword>
<protein>
    <submittedName>
        <fullName evidence="9">Sugar kinase</fullName>
    </submittedName>
</protein>
<dbReference type="eggNOG" id="COG1105">
    <property type="taxonomic scope" value="Bacteria"/>
</dbReference>
<keyword evidence="5" id="KW-0067">ATP-binding</keyword>
<dbReference type="GO" id="GO:0016773">
    <property type="term" value="F:phosphotransferase activity, alcohol group as acceptor"/>
    <property type="evidence" value="ECO:0007669"/>
    <property type="project" value="InterPro"/>
</dbReference>
<dbReference type="PANTHER" id="PTHR46566">
    <property type="entry name" value="1-PHOSPHOFRUCTOKINASE-RELATED"/>
    <property type="match status" value="1"/>
</dbReference>
<reference evidence="9 10" key="1">
    <citation type="submission" date="2013-08" db="EMBL/GenBank/DDBJ databases">
        <title>Intrasporangium oryzae NRRL B-24470.</title>
        <authorList>
            <person name="Liu H."/>
            <person name="Wang G."/>
        </authorList>
    </citation>
    <scope>NUCLEOTIDE SEQUENCE [LARGE SCALE GENOMIC DNA]</scope>
    <source>
        <strain evidence="9 10">NRRL B-24470</strain>
    </source>
</reference>
<dbReference type="SUPFAM" id="SSF53613">
    <property type="entry name" value="Ribokinase-like"/>
    <property type="match status" value="1"/>
</dbReference>
<accession>W9G9F2</accession>
<evidence type="ECO:0000256" key="7">
    <source>
        <dbReference type="SAM" id="MobiDB-lite"/>
    </source>
</evidence>
<dbReference type="PANTHER" id="PTHR46566:SF5">
    <property type="entry name" value="1-PHOSPHOFRUCTOKINASE"/>
    <property type="match status" value="1"/>
</dbReference>
<dbReference type="Gene3D" id="3.40.1190.20">
    <property type="match status" value="1"/>
</dbReference>